<evidence type="ECO:0000259" key="4">
    <source>
        <dbReference type="PROSITE" id="PS50199"/>
    </source>
</evidence>
<dbReference type="PROSITE" id="PS01358">
    <property type="entry name" value="ZF_RANBP2_1"/>
    <property type="match status" value="1"/>
</dbReference>
<sequence length="114" mass="12807">MQIQPDWKQVYSAANPMEAELLVGLLQHQGIQAGVRSQGMVGGIGELPLDALHTPVLVEPDEFQRARELMLNYESKQNQIDEWRCAHCGEENGANFEVCWQCGHSKGEREVDSE</sequence>
<protein>
    <recommendedName>
        <fullName evidence="4">RanBP2-type domain-containing protein</fullName>
    </recommendedName>
</protein>
<keyword evidence="6" id="KW-1185">Reference proteome</keyword>
<dbReference type="EMBL" id="PIPL01000001">
    <property type="protein sequence ID" value="RUO25864.1"/>
    <property type="molecule type" value="Genomic_DNA"/>
</dbReference>
<dbReference type="RefSeq" id="WP_126802681.1">
    <property type="nucleotide sequence ID" value="NZ_PIPL01000001.1"/>
</dbReference>
<evidence type="ECO:0000313" key="5">
    <source>
        <dbReference type="EMBL" id="RUO25864.1"/>
    </source>
</evidence>
<dbReference type="GO" id="GO:0008270">
    <property type="term" value="F:zinc ion binding"/>
    <property type="evidence" value="ECO:0007669"/>
    <property type="project" value="UniProtKB-KW"/>
</dbReference>
<organism evidence="5 6">
    <name type="scientific">Aliidiomarina minuta</name>
    <dbReference type="NCBI Taxonomy" id="880057"/>
    <lineage>
        <taxon>Bacteria</taxon>
        <taxon>Pseudomonadati</taxon>
        <taxon>Pseudomonadota</taxon>
        <taxon>Gammaproteobacteria</taxon>
        <taxon>Alteromonadales</taxon>
        <taxon>Idiomarinaceae</taxon>
        <taxon>Aliidiomarina</taxon>
    </lineage>
</organism>
<dbReference type="PROSITE" id="PS50199">
    <property type="entry name" value="ZF_RANBP2_2"/>
    <property type="match status" value="1"/>
</dbReference>
<proteinExistence type="predicted"/>
<comment type="caution">
    <text evidence="5">The sequence shown here is derived from an EMBL/GenBank/DDBJ whole genome shotgun (WGS) entry which is preliminary data.</text>
</comment>
<dbReference type="InterPro" id="IPR018551">
    <property type="entry name" value="DUF2007"/>
</dbReference>
<dbReference type="AlphaFoldDB" id="A0A432W706"/>
<name>A0A432W706_9GAMM</name>
<evidence type="ECO:0000256" key="3">
    <source>
        <dbReference type="ARBA" id="ARBA00022833"/>
    </source>
</evidence>
<reference evidence="5 6" key="1">
    <citation type="journal article" date="2011" name="Front. Microbiol.">
        <title>Genomic signatures of strain selection and enhancement in Bacillus atrophaeus var. globigii, a historical biowarfare simulant.</title>
        <authorList>
            <person name="Gibbons H.S."/>
            <person name="Broomall S.M."/>
            <person name="McNew L.A."/>
            <person name="Daligault H."/>
            <person name="Chapman C."/>
            <person name="Bruce D."/>
            <person name="Karavis M."/>
            <person name="Krepps M."/>
            <person name="McGregor P.A."/>
            <person name="Hong C."/>
            <person name="Park K.H."/>
            <person name="Akmal A."/>
            <person name="Feldman A."/>
            <person name="Lin J.S."/>
            <person name="Chang W.E."/>
            <person name="Higgs B.W."/>
            <person name="Demirev P."/>
            <person name="Lindquist J."/>
            <person name="Liem A."/>
            <person name="Fochler E."/>
            <person name="Read T.D."/>
            <person name="Tapia R."/>
            <person name="Johnson S."/>
            <person name="Bishop-Lilly K.A."/>
            <person name="Detter C."/>
            <person name="Han C."/>
            <person name="Sozhamannan S."/>
            <person name="Rosenzweig C.N."/>
            <person name="Skowronski E.W."/>
        </authorList>
    </citation>
    <scope>NUCLEOTIDE SEQUENCE [LARGE SCALE GENOMIC DNA]</scope>
    <source>
        <strain evidence="5 6">MLST1</strain>
    </source>
</reference>
<evidence type="ECO:0000256" key="2">
    <source>
        <dbReference type="ARBA" id="ARBA00022771"/>
    </source>
</evidence>
<keyword evidence="1" id="KW-0479">Metal-binding</keyword>
<keyword evidence="3" id="KW-0862">Zinc</keyword>
<dbReference type="SUPFAM" id="SSF54913">
    <property type="entry name" value="GlnB-like"/>
    <property type="match status" value="1"/>
</dbReference>
<keyword evidence="2" id="KW-0863">Zinc-finger</keyword>
<dbReference type="InterPro" id="IPR011322">
    <property type="entry name" value="N-reg_PII-like_a/b"/>
</dbReference>
<dbReference type="Pfam" id="PF09413">
    <property type="entry name" value="DUF2007"/>
    <property type="match status" value="1"/>
</dbReference>
<evidence type="ECO:0000313" key="6">
    <source>
        <dbReference type="Proteomes" id="UP000288293"/>
    </source>
</evidence>
<feature type="domain" description="RanBP2-type" evidence="4">
    <location>
        <begin position="79"/>
        <end position="108"/>
    </location>
</feature>
<gene>
    <name evidence="5" type="ORF">CWE09_03810</name>
</gene>
<evidence type="ECO:0000256" key="1">
    <source>
        <dbReference type="ARBA" id="ARBA00022723"/>
    </source>
</evidence>
<dbReference type="OrthoDB" id="9814654at2"/>
<dbReference type="Pfam" id="PF24463">
    <property type="entry name" value="DUF7577"/>
    <property type="match status" value="1"/>
</dbReference>
<dbReference type="InterPro" id="IPR001876">
    <property type="entry name" value="Znf_RanBP2"/>
</dbReference>
<dbReference type="InterPro" id="IPR055999">
    <property type="entry name" value="DUF7577"/>
</dbReference>
<accession>A0A432W706</accession>
<dbReference type="Proteomes" id="UP000288293">
    <property type="component" value="Unassembled WGS sequence"/>
</dbReference>